<accession>A0A4R7D355</accession>
<dbReference type="Proteomes" id="UP000294752">
    <property type="component" value="Unassembled WGS sequence"/>
</dbReference>
<dbReference type="OrthoDB" id="1031347at2"/>
<reference evidence="2 3" key="1">
    <citation type="submission" date="2019-03" db="EMBL/GenBank/DDBJ databases">
        <title>Genomic Encyclopedia of Type Strains, Phase III (KMG-III): the genomes of soil and plant-associated and newly described type strains.</title>
        <authorList>
            <person name="Whitman W."/>
        </authorList>
    </citation>
    <scope>NUCLEOTIDE SEQUENCE [LARGE SCALE GENOMIC DNA]</scope>
    <source>
        <strain evidence="2 3">CGMCC 1.12801</strain>
    </source>
</reference>
<evidence type="ECO:0000313" key="3">
    <source>
        <dbReference type="Proteomes" id="UP000294752"/>
    </source>
</evidence>
<dbReference type="Pfam" id="PF06605">
    <property type="entry name" value="Prophage_tail"/>
    <property type="match status" value="1"/>
</dbReference>
<evidence type="ECO:0000259" key="1">
    <source>
        <dbReference type="Pfam" id="PF06605"/>
    </source>
</evidence>
<proteinExistence type="predicted"/>
<feature type="domain" description="Tail spike" evidence="1">
    <location>
        <begin position="103"/>
        <end position="418"/>
    </location>
</feature>
<sequence>MEIQVYRKQVETVKLPLNVSTFSDALMGSHELVFDFTVPVLLDIQVGDYITYKGERMNVNLVPTYGHDGMNIYGIIFQGVRHDLERWLLKDEGTTYVEYFGDLSDYMAMLLDSVNGSDTGWTLGELDETEPKALVFDNVYMWDALTMIAELFELEWIIRGKVISVKKTVGQVRALSFSYGKGNGLYSLSRENIDGGRIITRAFAIGGSQNLPAGYGPKRLTMPGHLEDAAAIAAYGLREGSYSNEDIYPHRTGTVSGIDQINEGTWVIADSGLDFDLNGQRIANTDAQVVFSSGALNGQAFKILSYNHARKEIRYEANKDSNGKLTPADLFRAEIGDKYTIVGIRMPQSYVDAALAELKEKAQEYLDSNKVPRVRYSLEIDLYRAKVQNYTLNAGDIINVKNDKIGLDADIRVTTVSYPGHFPQVLENGMRFTSEIANEVTYNRMQKVEKDIKETRNVVTQVSRTSWENDRRNVVALNEFIGKVLDPDGNLQEPLLKAIVGFFGTQSMFYDLDGVTYVTNVGGNPNAFSISGGRLIHKVYKIEGLGYIWNLVPLSVSALDPLKPYYLAAKCSRTALTGEWVLSETQFATEAEAGYWYFNLGILSSVIEGRRSLESTKGYTLISGGQIVTDTISAYQINVEKLFAQLISVGSQGFEKAGISGLADQGNLSQRFWAGATAANRYQAPFQVLEDGSMKAFKGEVGGFKIDSNSLRVGTNDTWDVNGRSVFLTPEYFMLRENGTIRGQRREFSWNLYKEQFGARQSAAASIFNTVATADPQFPYTNVALELDAKNGNHNYALYVQSGMSRFKAIAKAFQTITGTGQAINEEFSMVFINPGVVPGNIPLPSYPELGYQVTIKNLSNNDFFLVSNNGSIIQENGSATNSNSFRRYAIKTFFFKGDYWIEMFQQSNN</sequence>
<organism evidence="2 3">
    <name type="scientific">Sphingobacterium paludis</name>
    <dbReference type="NCBI Taxonomy" id="1476465"/>
    <lineage>
        <taxon>Bacteria</taxon>
        <taxon>Pseudomonadati</taxon>
        <taxon>Bacteroidota</taxon>
        <taxon>Sphingobacteriia</taxon>
        <taxon>Sphingobacteriales</taxon>
        <taxon>Sphingobacteriaceae</taxon>
        <taxon>Sphingobacterium</taxon>
    </lineage>
</organism>
<keyword evidence="3" id="KW-1185">Reference proteome</keyword>
<dbReference type="RefSeq" id="WP_133639777.1">
    <property type="nucleotide sequence ID" value="NZ_SNZV01000003.1"/>
</dbReference>
<name>A0A4R7D355_9SPHI</name>
<protein>
    <submittedName>
        <fullName evidence="2">Tail protein (Putative endopeptidase)</fullName>
    </submittedName>
</protein>
<dbReference type="AlphaFoldDB" id="A0A4R7D355"/>
<gene>
    <name evidence="2" type="ORF">B0I21_103231</name>
</gene>
<dbReference type="InterPro" id="IPR010572">
    <property type="entry name" value="Tail_dom"/>
</dbReference>
<evidence type="ECO:0000313" key="2">
    <source>
        <dbReference type="EMBL" id="TDS14732.1"/>
    </source>
</evidence>
<dbReference type="EMBL" id="SNZV01000003">
    <property type="protein sequence ID" value="TDS14732.1"/>
    <property type="molecule type" value="Genomic_DNA"/>
</dbReference>
<comment type="caution">
    <text evidence="2">The sequence shown here is derived from an EMBL/GenBank/DDBJ whole genome shotgun (WGS) entry which is preliminary data.</text>
</comment>